<name>A0A0P9VQL0_9PSED</name>
<comment type="caution">
    <text evidence="5">The sequence shown here is derived from an EMBL/GenBank/DDBJ whole genome shotgun (WGS) entry which is preliminary data.</text>
</comment>
<evidence type="ECO:0000313" key="5">
    <source>
        <dbReference type="EMBL" id="KPX88253.1"/>
    </source>
</evidence>
<dbReference type="Proteomes" id="UP000050455">
    <property type="component" value="Unassembled WGS sequence"/>
</dbReference>
<evidence type="ECO:0000256" key="1">
    <source>
        <dbReference type="ARBA" id="ARBA00010333"/>
    </source>
</evidence>
<dbReference type="PATRIC" id="fig|86176.4.peg.3879"/>
<comment type="similarity">
    <text evidence="1">Belongs to the bacterial solute-binding protein 3 family.</text>
</comment>
<proteinExistence type="inferred from homology"/>
<gene>
    <name evidence="5" type="ORF">ALO64_03463</name>
</gene>
<dbReference type="EMBL" id="LJQT01000252">
    <property type="protein sequence ID" value="KPX88253.1"/>
    <property type="molecule type" value="Genomic_DNA"/>
</dbReference>
<evidence type="ECO:0000256" key="2">
    <source>
        <dbReference type="ARBA" id="ARBA00022729"/>
    </source>
</evidence>
<dbReference type="SMART" id="SM00062">
    <property type="entry name" value="PBPb"/>
    <property type="match status" value="1"/>
</dbReference>
<evidence type="ECO:0000259" key="4">
    <source>
        <dbReference type="SMART" id="SM00062"/>
    </source>
</evidence>
<dbReference type="CDD" id="cd01072">
    <property type="entry name" value="PBP2_SMa0082_like"/>
    <property type="match status" value="1"/>
</dbReference>
<dbReference type="AlphaFoldDB" id="A0A0P9VQL0"/>
<protein>
    <submittedName>
        <fullName evidence="5">Amino acid ABC transporter, periplasmic amino acid-binding protein</fullName>
    </submittedName>
</protein>
<sequence>MLGRQRFSTRQSGASHTFTGQTSKTINTLQSLSYGTSSPDGMRCALETDQHPTFRPEISMTKRYSALLAALFASLMLSQTPAHANGLDDVVARGTLKVAVPQDFPPFGSVGPDMKPRGLDIDTAQLLADQLKVKLELTPVNSTNRIPFLTTGKVDLVISSLGKNPDREKVIDFSRAYAPFYLAVFGPPDSPVKDIADLKGKTISVTRGAIEDIELSKVAPEGATIKRFEDNNSTIAAYLAGQTDLIASGNVVMVAISERNPKRIPALKVKLKDSPVYVGVNKGQPELLGKVDEILNAAKADGALEKASQKWLKQPLPADL</sequence>
<dbReference type="PANTHER" id="PTHR35936:SF37">
    <property type="entry name" value="AMINO ACID ABC TRANSPORTER SUBSTRATE-BINDING PROTEIN"/>
    <property type="match status" value="1"/>
</dbReference>
<dbReference type="Pfam" id="PF00497">
    <property type="entry name" value="SBP_bac_3"/>
    <property type="match status" value="1"/>
</dbReference>
<organism evidence="5 6">
    <name type="scientific">Pseudomonas meliae</name>
    <dbReference type="NCBI Taxonomy" id="86176"/>
    <lineage>
        <taxon>Bacteria</taxon>
        <taxon>Pseudomonadati</taxon>
        <taxon>Pseudomonadota</taxon>
        <taxon>Gammaproteobacteria</taxon>
        <taxon>Pseudomonadales</taxon>
        <taxon>Pseudomonadaceae</taxon>
        <taxon>Pseudomonas</taxon>
    </lineage>
</organism>
<dbReference type="SUPFAM" id="SSF53850">
    <property type="entry name" value="Periplasmic binding protein-like II"/>
    <property type="match status" value="1"/>
</dbReference>
<evidence type="ECO:0000313" key="6">
    <source>
        <dbReference type="Proteomes" id="UP000050455"/>
    </source>
</evidence>
<feature type="region of interest" description="Disordered" evidence="3">
    <location>
        <begin position="1"/>
        <end position="22"/>
    </location>
</feature>
<dbReference type="PANTHER" id="PTHR35936">
    <property type="entry name" value="MEMBRANE-BOUND LYTIC MUREIN TRANSGLYCOSYLASE F"/>
    <property type="match status" value="1"/>
</dbReference>
<keyword evidence="2" id="KW-0732">Signal</keyword>
<reference evidence="5 6" key="1">
    <citation type="submission" date="2015-09" db="EMBL/GenBank/DDBJ databases">
        <title>Genome announcement of multiple Pseudomonas syringae strains.</title>
        <authorList>
            <person name="Thakur S."/>
            <person name="Wang P.W."/>
            <person name="Gong Y."/>
            <person name="Weir B.S."/>
            <person name="Guttman D.S."/>
        </authorList>
    </citation>
    <scope>NUCLEOTIDE SEQUENCE [LARGE SCALE GENOMIC DNA]</scope>
    <source>
        <strain evidence="5 6">ICMP6289</strain>
    </source>
</reference>
<dbReference type="InterPro" id="IPR001638">
    <property type="entry name" value="Solute-binding_3/MltF_N"/>
</dbReference>
<evidence type="ECO:0000256" key="3">
    <source>
        <dbReference type="SAM" id="MobiDB-lite"/>
    </source>
</evidence>
<dbReference type="Gene3D" id="3.40.190.10">
    <property type="entry name" value="Periplasmic binding protein-like II"/>
    <property type="match status" value="2"/>
</dbReference>
<keyword evidence="6" id="KW-1185">Reference proteome</keyword>
<accession>A0A0P9VQL0</accession>
<feature type="domain" description="Solute-binding protein family 3/N-terminal" evidence="4">
    <location>
        <begin position="95"/>
        <end position="315"/>
    </location>
</feature>